<sequence>MPRVITSTTQFDPTSTMASYDSASTSASAFVPAERHRLRRKRSPSPSRQSSQHFTVNPFASHRPYSPSTRASDIARLLDPAYASPSHQTASKALGSRSTIKEVYVDHHGDLHDPDFRDFPTFGHSKPRWERAYTDESDEEEEEENYQRRVSLEVQRRRPSNTYYTAPPYYLYEEPSSYESRYLAEMDDEDDKHLDHYEHTPLKEKCGRTSRSKSPENHLQTEKESSPQNAHVEEPQPIAVDSDWTPTCGHAIRRQWHAFTLSLRFSLFRTKRRIQRRMSG</sequence>
<evidence type="ECO:0000313" key="2">
    <source>
        <dbReference type="EMBL" id="OAX38722.1"/>
    </source>
</evidence>
<evidence type="ECO:0000313" key="3">
    <source>
        <dbReference type="Proteomes" id="UP000092154"/>
    </source>
</evidence>
<accession>A0A1B7N1L1</accession>
<feature type="region of interest" description="Disordered" evidence="1">
    <location>
        <begin position="199"/>
        <end position="242"/>
    </location>
</feature>
<dbReference type="AlphaFoldDB" id="A0A1B7N1L1"/>
<organism evidence="2 3">
    <name type="scientific">Rhizopogon vinicolor AM-OR11-026</name>
    <dbReference type="NCBI Taxonomy" id="1314800"/>
    <lineage>
        <taxon>Eukaryota</taxon>
        <taxon>Fungi</taxon>
        <taxon>Dikarya</taxon>
        <taxon>Basidiomycota</taxon>
        <taxon>Agaricomycotina</taxon>
        <taxon>Agaricomycetes</taxon>
        <taxon>Agaricomycetidae</taxon>
        <taxon>Boletales</taxon>
        <taxon>Suillineae</taxon>
        <taxon>Rhizopogonaceae</taxon>
        <taxon>Rhizopogon</taxon>
    </lineage>
</organism>
<feature type="region of interest" description="Disordered" evidence="1">
    <location>
        <begin position="130"/>
        <end position="153"/>
    </location>
</feature>
<evidence type="ECO:0000256" key="1">
    <source>
        <dbReference type="SAM" id="MobiDB-lite"/>
    </source>
</evidence>
<dbReference type="OrthoDB" id="3021720at2759"/>
<dbReference type="InParanoid" id="A0A1B7N1L1"/>
<protein>
    <submittedName>
        <fullName evidence="2">Uncharacterized protein</fullName>
    </submittedName>
</protein>
<dbReference type="EMBL" id="KV448280">
    <property type="protein sequence ID" value="OAX38722.1"/>
    <property type="molecule type" value="Genomic_DNA"/>
</dbReference>
<proteinExistence type="predicted"/>
<feature type="compositionally biased region" description="Polar residues" evidence="1">
    <location>
        <begin position="1"/>
        <end position="13"/>
    </location>
</feature>
<feature type="compositionally biased region" description="Acidic residues" evidence="1">
    <location>
        <begin position="135"/>
        <end position="144"/>
    </location>
</feature>
<feature type="compositionally biased region" description="Basic and acidic residues" evidence="1">
    <location>
        <begin position="199"/>
        <end position="225"/>
    </location>
</feature>
<feature type="region of interest" description="Disordered" evidence="1">
    <location>
        <begin position="1"/>
        <end position="71"/>
    </location>
</feature>
<name>A0A1B7N1L1_9AGAM</name>
<dbReference type="Proteomes" id="UP000092154">
    <property type="component" value="Unassembled WGS sequence"/>
</dbReference>
<reference evidence="2 3" key="1">
    <citation type="submission" date="2016-06" db="EMBL/GenBank/DDBJ databases">
        <title>Comparative genomics of the ectomycorrhizal sister species Rhizopogon vinicolor and Rhizopogon vesiculosus (Basidiomycota: Boletales) reveals a divergence of the mating type B locus.</title>
        <authorList>
            <consortium name="DOE Joint Genome Institute"/>
            <person name="Mujic A.B."/>
            <person name="Kuo A."/>
            <person name="Tritt A."/>
            <person name="Lipzen A."/>
            <person name="Chen C."/>
            <person name="Johnson J."/>
            <person name="Sharma A."/>
            <person name="Barry K."/>
            <person name="Grigoriev I.V."/>
            <person name="Spatafora J.W."/>
        </authorList>
    </citation>
    <scope>NUCLEOTIDE SEQUENCE [LARGE SCALE GENOMIC DNA]</scope>
    <source>
        <strain evidence="2 3">AM-OR11-026</strain>
    </source>
</reference>
<dbReference type="STRING" id="1314800.A0A1B7N1L1"/>
<keyword evidence="3" id="KW-1185">Reference proteome</keyword>
<gene>
    <name evidence="2" type="ORF">K503DRAFT_138242</name>
</gene>
<feature type="compositionally biased region" description="Low complexity" evidence="1">
    <location>
        <begin position="14"/>
        <end position="29"/>
    </location>
</feature>
<feature type="compositionally biased region" description="Low complexity" evidence="1">
    <location>
        <begin position="44"/>
        <end position="53"/>
    </location>
</feature>